<dbReference type="AlphaFoldDB" id="A0A3E1ND88"/>
<evidence type="ECO:0000313" key="2">
    <source>
        <dbReference type="EMBL" id="RFM25804.1"/>
    </source>
</evidence>
<evidence type="ECO:0000313" key="3">
    <source>
        <dbReference type="Proteomes" id="UP000261284"/>
    </source>
</evidence>
<protein>
    <submittedName>
        <fullName evidence="2">DUF1543 domain-containing protein</fullName>
    </submittedName>
</protein>
<proteinExistence type="predicted"/>
<dbReference type="EMBL" id="QTJU01000014">
    <property type="protein sequence ID" value="RFM25804.1"/>
    <property type="molecule type" value="Genomic_DNA"/>
</dbReference>
<sequence length="185" mass="20908">MTTQQNLYMLLLGCKPPGRHTEQHDIYFGIGNDLKSLVPGIIAFWPQAAPKIHIDAWREVTVVGNYRISIATRVAAAVQQNQPRVFFINLGGYKPNEFDEFHYRMLVVAHTREAAVKQAKETAFFKHSQSAHVDDKYGIDVDDIYEIEDILPPAMNKAYSVIVTPLAAPAPEDKMSMGYFKLNEL</sequence>
<organism evidence="2 3">
    <name type="scientific">Deminuibacter soli</name>
    <dbReference type="NCBI Taxonomy" id="2291815"/>
    <lineage>
        <taxon>Bacteria</taxon>
        <taxon>Pseudomonadati</taxon>
        <taxon>Bacteroidota</taxon>
        <taxon>Chitinophagia</taxon>
        <taxon>Chitinophagales</taxon>
        <taxon>Chitinophagaceae</taxon>
        <taxon>Deminuibacter</taxon>
    </lineage>
</organism>
<dbReference type="Proteomes" id="UP000261284">
    <property type="component" value="Unassembled WGS sequence"/>
</dbReference>
<accession>A0A3E1ND88</accession>
<dbReference type="RefSeq" id="WP_116849633.1">
    <property type="nucleotide sequence ID" value="NZ_QTJU01000014.1"/>
</dbReference>
<keyword evidence="3" id="KW-1185">Reference proteome</keyword>
<name>A0A3E1ND88_9BACT</name>
<dbReference type="Gene3D" id="3.10.20.10">
    <property type="match status" value="2"/>
</dbReference>
<gene>
    <name evidence="2" type="ORF">DXN05_22855</name>
</gene>
<feature type="domain" description="DUF1543" evidence="1">
    <location>
        <begin position="19"/>
        <end position="69"/>
    </location>
</feature>
<dbReference type="InterPro" id="IPR011440">
    <property type="entry name" value="DUF1543"/>
</dbReference>
<comment type="caution">
    <text evidence="2">The sequence shown here is derived from an EMBL/GenBank/DDBJ whole genome shotgun (WGS) entry which is preliminary data.</text>
</comment>
<reference evidence="2 3" key="1">
    <citation type="submission" date="2018-08" db="EMBL/GenBank/DDBJ databases">
        <title>Chitinophagaceae sp. K23C18032701, a novel bacterium isolated from forest soil.</title>
        <authorList>
            <person name="Wang C."/>
        </authorList>
    </citation>
    <scope>NUCLEOTIDE SEQUENCE [LARGE SCALE GENOMIC DNA]</scope>
    <source>
        <strain evidence="2 3">K23C18032701</strain>
    </source>
</reference>
<dbReference type="Pfam" id="PF07566">
    <property type="entry name" value="DUF1543"/>
    <property type="match status" value="1"/>
</dbReference>
<dbReference type="OrthoDB" id="850243at2"/>
<evidence type="ECO:0000259" key="1">
    <source>
        <dbReference type="Pfam" id="PF07566"/>
    </source>
</evidence>